<gene>
    <name evidence="3" type="ORF">NVS89_19410</name>
</gene>
<accession>A0A9X2PG26</accession>
<keyword evidence="1" id="KW-0812">Transmembrane</keyword>
<feature type="domain" description="DUF112" evidence="2">
    <location>
        <begin position="18"/>
        <end position="438"/>
    </location>
</feature>
<evidence type="ECO:0000256" key="1">
    <source>
        <dbReference type="SAM" id="Phobius"/>
    </source>
</evidence>
<feature type="transmembrane region" description="Helical" evidence="1">
    <location>
        <begin position="358"/>
        <end position="377"/>
    </location>
</feature>
<keyword evidence="4" id="KW-1185">Reference proteome</keyword>
<proteinExistence type="predicted"/>
<dbReference type="AlphaFoldDB" id="A0A9X2PG26"/>
<feature type="transmembrane region" description="Helical" evidence="1">
    <location>
        <begin position="389"/>
        <end position="405"/>
    </location>
</feature>
<dbReference type="RefSeq" id="WP_258734411.1">
    <property type="nucleotide sequence ID" value="NZ_JANTHZ010000010.1"/>
</dbReference>
<feature type="transmembrane region" description="Helical" evidence="1">
    <location>
        <begin position="202"/>
        <end position="222"/>
    </location>
</feature>
<dbReference type="PANTHER" id="PTHR35342">
    <property type="entry name" value="TRICARBOXYLIC TRANSPORT PROTEIN"/>
    <property type="match status" value="1"/>
</dbReference>
<reference evidence="3" key="1">
    <citation type="submission" date="2022-08" db="EMBL/GenBank/DDBJ databases">
        <authorList>
            <person name="Li F."/>
        </authorList>
    </citation>
    <scope>NUCLEOTIDE SEQUENCE</scope>
    <source>
        <strain evidence="3">MQZ15Z-1</strain>
    </source>
</reference>
<feature type="transmembrane region" description="Helical" evidence="1">
    <location>
        <begin position="164"/>
        <end position="182"/>
    </location>
</feature>
<dbReference type="InterPro" id="IPR002823">
    <property type="entry name" value="DUF112_TM"/>
</dbReference>
<evidence type="ECO:0000313" key="4">
    <source>
        <dbReference type="Proteomes" id="UP001151088"/>
    </source>
</evidence>
<evidence type="ECO:0000259" key="2">
    <source>
        <dbReference type="Pfam" id="PF01970"/>
    </source>
</evidence>
<feature type="transmembrane region" description="Helical" evidence="1">
    <location>
        <begin position="315"/>
        <end position="338"/>
    </location>
</feature>
<feature type="transmembrane region" description="Helical" evidence="1">
    <location>
        <begin position="411"/>
        <end position="429"/>
    </location>
</feature>
<name>A0A9X2PG26_9HYPH</name>
<feature type="transmembrane region" description="Helical" evidence="1">
    <location>
        <begin position="107"/>
        <end position="130"/>
    </location>
</feature>
<keyword evidence="1" id="KW-0472">Membrane</keyword>
<evidence type="ECO:0000313" key="3">
    <source>
        <dbReference type="EMBL" id="MCS0497260.1"/>
    </source>
</evidence>
<protein>
    <submittedName>
        <fullName evidence="3">Tripartite tricarboxylate transporter permease</fullName>
    </submittedName>
</protein>
<dbReference type="PANTHER" id="PTHR35342:SF5">
    <property type="entry name" value="TRICARBOXYLIC TRANSPORT PROTEIN"/>
    <property type="match status" value="1"/>
</dbReference>
<feature type="transmembrane region" description="Helical" evidence="1">
    <location>
        <begin position="20"/>
        <end position="47"/>
    </location>
</feature>
<feature type="transmembrane region" description="Helical" evidence="1">
    <location>
        <begin position="465"/>
        <end position="483"/>
    </location>
</feature>
<keyword evidence="1" id="KW-1133">Transmembrane helix</keyword>
<organism evidence="3 4">
    <name type="scientific">Ancylobacter mangrovi</name>
    <dbReference type="NCBI Taxonomy" id="2972472"/>
    <lineage>
        <taxon>Bacteria</taxon>
        <taxon>Pseudomonadati</taxon>
        <taxon>Pseudomonadota</taxon>
        <taxon>Alphaproteobacteria</taxon>
        <taxon>Hyphomicrobiales</taxon>
        <taxon>Xanthobacteraceae</taxon>
        <taxon>Ancylobacter</taxon>
    </lineage>
</organism>
<comment type="caution">
    <text evidence="3">The sequence shown here is derived from an EMBL/GenBank/DDBJ whole genome shotgun (WGS) entry which is preliminary data.</text>
</comment>
<dbReference type="EMBL" id="JANTHZ010000010">
    <property type="protein sequence ID" value="MCS0497260.1"/>
    <property type="molecule type" value="Genomic_DNA"/>
</dbReference>
<dbReference type="Proteomes" id="UP001151088">
    <property type="component" value="Unassembled WGS sequence"/>
</dbReference>
<sequence length="502" mass="52672">MLDAVLSGLLQVLSPDSMMLMMIGIFIGFVVGVLPGIGGPVAMALMLPFTFGMPPIHVFAFLLGMKVVTSTTGDITAVLFGIPGEATSAATVLDGHPMARKGQAGRALGAVLMSSLVGAIIGALALGLSIPVIRPIVLAFGPPEFFMLTVVGLIFIASLSRGQMLRGLIMGCLGLLIALVGIDPQAGVPRYAFGQLELWDGIGIVPVVIGLFGGPEILQLMLSKESIAGKSASRKIVGVGQGILDTFRYWKTVAVAGLIGAGIGVIPGVGGSVAQFIAYGHAKQTSKHPEEFGKGSIDGLLAAGGNNNAKDGGALIPMIAIGLPGSVSTAILLNAFLISGLNPGPEMLTTHLDVTFSMVWITIIANIIVVILALPLLKPLARLTFTEGPILVPFLLILVVLGAYAENNRMFDIWVMATSAFVGVVCLRWNWPRAPLLLGAVLGDLCERYLFLSSSLYGWSWIQRPLVIVLAIAAVAILFKTGWDVRKHARDRQAASLKEVRS</sequence>
<dbReference type="Pfam" id="PF01970">
    <property type="entry name" value="TctA"/>
    <property type="match status" value="1"/>
</dbReference>
<feature type="transmembrane region" description="Helical" evidence="1">
    <location>
        <begin position="136"/>
        <end position="157"/>
    </location>
</feature>